<feature type="transmembrane region" description="Helical" evidence="1">
    <location>
        <begin position="51"/>
        <end position="76"/>
    </location>
</feature>
<evidence type="ECO:0000313" key="3">
    <source>
        <dbReference type="Proteomes" id="UP000198304"/>
    </source>
</evidence>
<keyword evidence="3" id="KW-1185">Reference proteome</keyword>
<sequence>MLLVFLAIFYLSSVVVFYSFIFALHLKCIADGGFYGHLSTRLDKPESDSSLSGTMVLGLLPVLNLIAVLMLFLVVFKGLDLGEL</sequence>
<feature type="transmembrane region" description="Helical" evidence="1">
    <location>
        <begin position="6"/>
        <end position="30"/>
    </location>
</feature>
<dbReference type="AlphaFoldDB" id="A0A239CQL1"/>
<evidence type="ECO:0000313" key="2">
    <source>
        <dbReference type="EMBL" id="SNS22546.1"/>
    </source>
</evidence>
<proteinExistence type="predicted"/>
<keyword evidence="1" id="KW-1133">Transmembrane helix</keyword>
<dbReference type="Proteomes" id="UP000198304">
    <property type="component" value="Unassembled WGS sequence"/>
</dbReference>
<evidence type="ECO:0000256" key="1">
    <source>
        <dbReference type="SAM" id="Phobius"/>
    </source>
</evidence>
<gene>
    <name evidence="2" type="ORF">SAMN05446037_1006106</name>
</gene>
<keyword evidence="1" id="KW-0812">Transmembrane</keyword>
<accession>A0A239CQL1</accession>
<dbReference type="EMBL" id="FZOJ01000006">
    <property type="protein sequence ID" value="SNS22546.1"/>
    <property type="molecule type" value="Genomic_DNA"/>
</dbReference>
<organism evidence="2 3">
    <name type="scientific">Anaerovirgula multivorans</name>
    <dbReference type="NCBI Taxonomy" id="312168"/>
    <lineage>
        <taxon>Bacteria</taxon>
        <taxon>Bacillati</taxon>
        <taxon>Bacillota</taxon>
        <taxon>Clostridia</taxon>
        <taxon>Peptostreptococcales</taxon>
        <taxon>Natronincolaceae</taxon>
        <taxon>Anaerovirgula</taxon>
    </lineage>
</organism>
<reference evidence="2 3" key="1">
    <citation type="submission" date="2017-06" db="EMBL/GenBank/DDBJ databases">
        <authorList>
            <person name="Kim H.J."/>
            <person name="Triplett B.A."/>
        </authorList>
    </citation>
    <scope>NUCLEOTIDE SEQUENCE [LARGE SCALE GENOMIC DNA]</scope>
    <source>
        <strain evidence="2 3">SCA</strain>
    </source>
</reference>
<name>A0A239CQL1_9FIRM</name>
<keyword evidence="1" id="KW-0472">Membrane</keyword>
<protein>
    <submittedName>
        <fullName evidence="2">Uncharacterized protein</fullName>
    </submittedName>
</protein>